<dbReference type="PANTHER" id="PTHR36855">
    <property type="entry name" value="CHROMOSOME 10, WHOLE GENOME SHOTGUN SEQUENCE"/>
    <property type="match status" value="1"/>
</dbReference>
<dbReference type="InterPro" id="IPR040554">
    <property type="entry name" value="KPWE_PEX14_dom"/>
</dbReference>
<protein>
    <submittedName>
        <fullName evidence="4">Uncharacterized protein</fullName>
    </submittedName>
</protein>
<dbReference type="Proteomes" id="UP000095038">
    <property type="component" value="Unassembled WGS sequence"/>
</dbReference>
<feature type="compositionally biased region" description="Polar residues" evidence="1">
    <location>
        <begin position="92"/>
        <end position="107"/>
    </location>
</feature>
<feature type="region of interest" description="Disordered" evidence="1">
    <location>
        <begin position="87"/>
        <end position="107"/>
    </location>
</feature>
<evidence type="ECO:0000259" key="3">
    <source>
        <dbReference type="Pfam" id="PF25871"/>
    </source>
</evidence>
<evidence type="ECO:0000313" key="4">
    <source>
        <dbReference type="EMBL" id="ODV59715.1"/>
    </source>
</evidence>
<keyword evidence="5" id="KW-1185">Reference proteome</keyword>
<dbReference type="RefSeq" id="XP_020046022.1">
    <property type="nucleotide sequence ID" value="XM_020189247.1"/>
</dbReference>
<evidence type="ECO:0000313" key="5">
    <source>
        <dbReference type="Proteomes" id="UP000095038"/>
    </source>
</evidence>
<name>A0A1D2VDK4_9ASCO</name>
<dbReference type="InterPro" id="IPR058841">
    <property type="entry name" value="HTH_76"/>
</dbReference>
<dbReference type="EMBL" id="KV454485">
    <property type="protein sequence ID" value="ODV59715.1"/>
    <property type="molecule type" value="Genomic_DNA"/>
</dbReference>
<evidence type="ECO:0000256" key="1">
    <source>
        <dbReference type="SAM" id="MobiDB-lite"/>
    </source>
</evidence>
<dbReference type="STRING" id="1344418.A0A1D2VDK4"/>
<feature type="domain" description="Peroxisomal membrane protein PEX14-like KPWE" evidence="2">
    <location>
        <begin position="106"/>
        <end position="150"/>
    </location>
</feature>
<dbReference type="GeneID" id="30962883"/>
<accession>A0A1D2VDK4</accession>
<evidence type="ECO:0000259" key="2">
    <source>
        <dbReference type="Pfam" id="PF17733"/>
    </source>
</evidence>
<dbReference type="InParanoid" id="A0A1D2VDK4"/>
<dbReference type="AlphaFoldDB" id="A0A1D2VDK4"/>
<gene>
    <name evidence="4" type="ORF">ASCRUDRAFT_14739</name>
</gene>
<dbReference type="Pfam" id="PF25871">
    <property type="entry name" value="HTH_76"/>
    <property type="match status" value="1"/>
</dbReference>
<sequence length="152" mass="17154">MSSVLTAQDIDVFLAFEAFDFDTTEFNDGLLAVLKAYQASGQHKLSPQERNQLVAQTKLYYFSTKTGNILDLLEYFHWKKSQQQAKLAAPADTTTNSGHQDQSPTYSSNYQNIVELILSGKPIPGIKKIPNTVLKESSKSVKQQRKKPWELK</sequence>
<dbReference type="OrthoDB" id="9936937at2759"/>
<proteinExistence type="predicted"/>
<reference evidence="5" key="1">
    <citation type="submission" date="2016-05" db="EMBL/GenBank/DDBJ databases">
        <title>Comparative genomics of biotechnologically important yeasts.</title>
        <authorList>
            <consortium name="DOE Joint Genome Institute"/>
            <person name="Riley R."/>
            <person name="Haridas S."/>
            <person name="Wolfe K.H."/>
            <person name="Lopes M.R."/>
            <person name="Hittinger C.T."/>
            <person name="Goker M."/>
            <person name="Salamov A."/>
            <person name="Wisecaver J."/>
            <person name="Long T.M."/>
            <person name="Aerts A.L."/>
            <person name="Barry K."/>
            <person name="Choi C."/>
            <person name="Clum A."/>
            <person name="Coughlan A.Y."/>
            <person name="Deshpande S."/>
            <person name="Douglass A.P."/>
            <person name="Hanson S.J."/>
            <person name="Klenk H.-P."/>
            <person name="Labutti K."/>
            <person name="Lapidus A."/>
            <person name="Lindquist E."/>
            <person name="Lipzen A."/>
            <person name="Meier-Kolthoff J.P."/>
            <person name="Ohm R.A."/>
            <person name="Otillar R.P."/>
            <person name="Pangilinan J."/>
            <person name="Peng Y."/>
            <person name="Rokas A."/>
            <person name="Rosa C.A."/>
            <person name="Scheuner C."/>
            <person name="Sibirny A.A."/>
            <person name="Slot J.C."/>
            <person name="Stielow J.B."/>
            <person name="Sun H."/>
            <person name="Kurtzman C.P."/>
            <person name="Blackwell M."/>
            <person name="Grigoriev I.V."/>
            <person name="Jeffries T.W."/>
        </authorList>
    </citation>
    <scope>NUCLEOTIDE SEQUENCE [LARGE SCALE GENOMIC DNA]</scope>
    <source>
        <strain evidence="5">DSM 1968</strain>
    </source>
</reference>
<organism evidence="4 5">
    <name type="scientific">Ascoidea rubescens DSM 1968</name>
    <dbReference type="NCBI Taxonomy" id="1344418"/>
    <lineage>
        <taxon>Eukaryota</taxon>
        <taxon>Fungi</taxon>
        <taxon>Dikarya</taxon>
        <taxon>Ascomycota</taxon>
        <taxon>Saccharomycotina</taxon>
        <taxon>Saccharomycetes</taxon>
        <taxon>Ascoideaceae</taxon>
        <taxon>Ascoidea</taxon>
    </lineage>
</organism>
<feature type="domain" description="PEX14-like helix-turn-helix" evidence="3">
    <location>
        <begin position="11"/>
        <end position="83"/>
    </location>
</feature>
<dbReference type="Pfam" id="PF17733">
    <property type="entry name" value="KPWE_dom"/>
    <property type="match status" value="1"/>
</dbReference>
<dbReference type="PANTHER" id="PTHR36855:SF1">
    <property type="entry name" value="PEROXISOME MEMBRANE ANCHOR PROTEIN PEX14P N-TERMINAL DOMAIN-CONTAINING PROTEIN"/>
    <property type="match status" value="1"/>
</dbReference>